<reference evidence="9 10" key="1">
    <citation type="submission" date="2020-07" db="EMBL/GenBank/DDBJ databases">
        <title>Sequencing the genomes of 1000 actinobacteria strains.</title>
        <authorList>
            <person name="Klenk H.-P."/>
        </authorList>
    </citation>
    <scope>NUCLEOTIDE SEQUENCE [LARGE SCALE GENOMIC DNA]</scope>
    <source>
        <strain evidence="9 10">DSM 44749</strain>
    </source>
</reference>
<dbReference type="PANTHER" id="PTHR23511">
    <property type="entry name" value="SYNAPTIC VESICLE GLYCOPROTEIN 2"/>
    <property type="match status" value="1"/>
</dbReference>
<feature type="transmembrane region" description="Helical" evidence="7">
    <location>
        <begin position="34"/>
        <end position="57"/>
    </location>
</feature>
<proteinExistence type="predicted"/>
<keyword evidence="10" id="KW-1185">Reference proteome</keyword>
<accession>A0A852W1A3</accession>
<evidence type="ECO:0000313" key="10">
    <source>
        <dbReference type="Proteomes" id="UP000549695"/>
    </source>
</evidence>
<evidence type="ECO:0000256" key="1">
    <source>
        <dbReference type="ARBA" id="ARBA00004651"/>
    </source>
</evidence>
<keyword evidence="2" id="KW-0813">Transport</keyword>
<feature type="transmembrane region" description="Helical" evidence="7">
    <location>
        <begin position="189"/>
        <end position="212"/>
    </location>
</feature>
<feature type="transmembrane region" description="Helical" evidence="7">
    <location>
        <begin position="405"/>
        <end position="426"/>
    </location>
</feature>
<dbReference type="GO" id="GO:0022857">
    <property type="term" value="F:transmembrane transporter activity"/>
    <property type="evidence" value="ECO:0007669"/>
    <property type="project" value="InterPro"/>
</dbReference>
<evidence type="ECO:0000259" key="8">
    <source>
        <dbReference type="PROSITE" id="PS50850"/>
    </source>
</evidence>
<dbReference type="EMBL" id="JACCCZ010000001">
    <property type="protein sequence ID" value="NYG01271.1"/>
    <property type="molecule type" value="Genomic_DNA"/>
</dbReference>
<evidence type="ECO:0000256" key="6">
    <source>
        <dbReference type="SAM" id="MobiDB-lite"/>
    </source>
</evidence>
<dbReference type="Proteomes" id="UP000549695">
    <property type="component" value="Unassembled WGS sequence"/>
</dbReference>
<evidence type="ECO:0000256" key="3">
    <source>
        <dbReference type="ARBA" id="ARBA00022692"/>
    </source>
</evidence>
<gene>
    <name evidence="9" type="ORF">HDA37_001556</name>
</gene>
<dbReference type="GeneID" id="98051347"/>
<feature type="transmembrane region" description="Helical" evidence="7">
    <location>
        <begin position="343"/>
        <end position="362"/>
    </location>
</feature>
<feature type="transmembrane region" description="Helical" evidence="7">
    <location>
        <begin position="164"/>
        <end position="183"/>
    </location>
</feature>
<feature type="transmembrane region" description="Helical" evidence="7">
    <location>
        <begin position="432"/>
        <end position="451"/>
    </location>
</feature>
<keyword evidence="4 7" id="KW-1133">Transmembrane helix</keyword>
<evidence type="ECO:0000256" key="2">
    <source>
        <dbReference type="ARBA" id="ARBA00022448"/>
    </source>
</evidence>
<dbReference type="SUPFAM" id="SSF103473">
    <property type="entry name" value="MFS general substrate transporter"/>
    <property type="match status" value="1"/>
</dbReference>
<comment type="subcellular location">
    <subcellularLocation>
        <location evidence="1">Cell membrane</location>
        <topology evidence="1">Multi-pass membrane protein</topology>
    </subcellularLocation>
</comment>
<feature type="region of interest" description="Disordered" evidence="6">
    <location>
        <begin position="457"/>
        <end position="479"/>
    </location>
</feature>
<dbReference type="GO" id="GO:0005886">
    <property type="term" value="C:plasma membrane"/>
    <property type="evidence" value="ECO:0007669"/>
    <property type="project" value="UniProtKB-SubCell"/>
</dbReference>
<feature type="transmembrane region" description="Helical" evidence="7">
    <location>
        <begin position="102"/>
        <end position="122"/>
    </location>
</feature>
<feature type="transmembrane region" description="Helical" evidence="7">
    <location>
        <begin position="297"/>
        <end position="323"/>
    </location>
</feature>
<feature type="domain" description="Major facilitator superfamily (MFS) profile" evidence="8">
    <location>
        <begin position="35"/>
        <end position="456"/>
    </location>
</feature>
<dbReference type="Pfam" id="PF07690">
    <property type="entry name" value="MFS_1"/>
    <property type="match status" value="1"/>
</dbReference>
<feature type="transmembrane region" description="Helical" evidence="7">
    <location>
        <begin position="69"/>
        <end position="90"/>
    </location>
</feature>
<dbReference type="RefSeq" id="WP_179760703.1">
    <property type="nucleotide sequence ID" value="NZ_BAAAJZ010000008.1"/>
</dbReference>
<sequence>MTSTSPTPPLPVRSEADVVEAIEASRGTTGRMRWVWVLALGGIFFEAYSSAALGSALDALNRQLALTPLELSVVTSTSMLVALLLCPVAGRLSDRWGRLPMILLAKGLAVVSTVLAIVWPSFELLVVSRVLAGASWALDFAVVMAYIAEWLPRRHQGRLNRWQGMWYVATTSNLLLTVAVYSLGVGDDIWRWSLVSAGVIAALLGVAQWFLLPESPRWLAARGRVREAARALRTVYIVDVEQPDADVPPARDVVQVTGMQGMAEMFGGRYRRRTLLASITFMMQGLEYYAIGWYLPIIALALFGEGFVAATLGAVLFNVFGIIGGFGSTRVAAALRIRRSMQIGFAGVTVLIVLLGLFFHTLPTWAAIAIPAAFLLLHSAGPAPGGASLAALAYPSHLRALGSGVTNTAGSTGAAIGLFVFPLLLATVGPQGAILATAVAPAIGFVASTVLRWDPEREPAPAVTGEGTPVTAGEPPLVH</sequence>
<evidence type="ECO:0000256" key="5">
    <source>
        <dbReference type="ARBA" id="ARBA00023136"/>
    </source>
</evidence>
<dbReference type="AlphaFoldDB" id="A0A852W1A3"/>
<feature type="transmembrane region" description="Helical" evidence="7">
    <location>
        <begin position="274"/>
        <end position="291"/>
    </location>
</feature>
<name>A0A852W1A3_PSEA5</name>
<protein>
    <submittedName>
        <fullName evidence="9">MFS family permease</fullName>
    </submittedName>
</protein>
<dbReference type="InterPro" id="IPR011701">
    <property type="entry name" value="MFS"/>
</dbReference>
<keyword evidence="5 7" id="KW-0472">Membrane</keyword>
<evidence type="ECO:0000256" key="4">
    <source>
        <dbReference type="ARBA" id="ARBA00022989"/>
    </source>
</evidence>
<comment type="caution">
    <text evidence="9">The sequence shown here is derived from an EMBL/GenBank/DDBJ whole genome shotgun (WGS) entry which is preliminary data.</text>
</comment>
<dbReference type="PROSITE" id="PS50850">
    <property type="entry name" value="MFS"/>
    <property type="match status" value="1"/>
</dbReference>
<evidence type="ECO:0000256" key="7">
    <source>
        <dbReference type="SAM" id="Phobius"/>
    </source>
</evidence>
<dbReference type="Gene3D" id="1.20.1250.20">
    <property type="entry name" value="MFS general substrate transporter like domains"/>
    <property type="match status" value="1"/>
</dbReference>
<feature type="transmembrane region" description="Helical" evidence="7">
    <location>
        <begin position="134"/>
        <end position="152"/>
    </location>
</feature>
<dbReference type="InterPro" id="IPR020846">
    <property type="entry name" value="MFS_dom"/>
</dbReference>
<dbReference type="PANTHER" id="PTHR23511:SF34">
    <property type="entry name" value="SYNAPTIC VESICLE GLYCOPROTEIN 2"/>
    <property type="match status" value="1"/>
</dbReference>
<keyword evidence="3 7" id="KW-0812">Transmembrane</keyword>
<evidence type="ECO:0000313" key="9">
    <source>
        <dbReference type="EMBL" id="NYG01271.1"/>
    </source>
</evidence>
<organism evidence="9 10">
    <name type="scientific">Pseudonocardia alni</name>
    <name type="common">Amycolata alni</name>
    <dbReference type="NCBI Taxonomy" id="33907"/>
    <lineage>
        <taxon>Bacteria</taxon>
        <taxon>Bacillati</taxon>
        <taxon>Actinomycetota</taxon>
        <taxon>Actinomycetes</taxon>
        <taxon>Pseudonocardiales</taxon>
        <taxon>Pseudonocardiaceae</taxon>
        <taxon>Pseudonocardia</taxon>
    </lineage>
</organism>
<dbReference type="InterPro" id="IPR036259">
    <property type="entry name" value="MFS_trans_sf"/>
</dbReference>
<feature type="transmembrane region" description="Helical" evidence="7">
    <location>
        <begin position="368"/>
        <end position="393"/>
    </location>
</feature>